<feature type="compositionally biased region" description="Acidic residues" evidence="4">
    <location>
        <begin position="744"/>
        <end position="756"/>
    </location>
</feature>
<dbReference type="Pfam" id="PF12796">
    <property type="entry name" value="Ank_2"/>
    <property type="match status" value="1"/>
</dbReference>
<dbReference type="PANTHER" id="PTHR24198:SF165">
    <property type="entry name" value="ANKYRIN REPEAT-CONTAINING PROTEIN-RELATED"/>
    <property type="match status" value="1"/>
</dbReference>
<name>A0A3N4L9C8_9PEZI</name>
<feature type="region of interest" description="Disordered" evidence="4">
    <location>
        <begin position="648"/>
        <end position="756"/>
    </location>
</feature>
<gene>
    <name evidence="5" type="ORF">P167DRAFT_572345</name>
</gene>
<feature type="region of interest" description="Disordered" evidence="4">
    <location>
        <begin position="1771"/>
        <end position="1799"/>
    </location>
</feature>
<proteinExistence type="predicted"/>
<feature type="repeat" description="ANK" evidence="3">
    <location>
        <begin position="586"/>
        <end position="620"/>
    </location>
</feature>
<keyword evidence="1" id="KW-0677">Repeat</keyword>
<feature type="region of interest" description="Disordered" evidence="4">
    <location>
        <begin position="1"/>
        <end position="42"/>
    </location>
</feature>
<keyword evidence="2 3" id="KW-0040">ANK repeat</keyword>
<dbReference type="PROSITE" id="PS50297">
    <property type="entry name" value="ANK_REP_REGION"/>
    <property type="match status" value="3"/>
</dbReference>
<dbReference type="Pfam" id="PF26128">
    <property type="entry name" value="Gad2"/>
    <property type="match status" value="1"/>
</dbReference>
<dbReference type="EMBL" id="ML119117">
    <property type="protein sequence ID" value="RPB14615.1"/>
    <property type="molecule type" value="Genomic_DNA"/>
</dbReference>
<dbReference type="OrthoDB" id="539213at2759"/>
<dbReference type="Proteomes" id="UP000277580">
    <property type="component" value="Unassembled WGS sequence"/>
</dbReference>
<feature type="compositionally biased region" description="Basic and acidic residues" evidence="4">
    <location>
        <begin position="648"/>
        <end position="670"/>
    </location>
</feature>
<feature type="repeat" description="ANK" evidence="3">
    <location>
        <begin position="621"/>
        <end position="653"/>
    </location>
</feature>
<evidence type="ECO:0000313" key="5">
    <source>
        <dbReference type="EMBL" id="RPB14615.1"/>
    </source>
</evidence>
<evidence type="ECO:0000256" key="1">
    <source>
        <dbReference type="ARBA" id="ARBA00022737"/>
    </source>
</evidence>
<feature type="repeat" description="ANK" evidence="3">
    <location>
        <begin position="769"/>
        <end position="791"/>
    </location>
</feature>
<accession>A0A3N4L9C8</accession>
<dbReference type="InParanoid" id="A0A3N4L9C8"/>
<sequence>MSTTMSPDPMSIVSPSSAPTPAPAVTPRPKTKRSSASQLRKQSLAEEVELPTVLPEIPVPVRDFLKHVEENPGVPIRELLAPYLEYETALRAYFAQKPEHEFVQGNVNLISLFKGDNARLAKIRARNLAQETKEEREKYIMALKDEDRKASGEHFLVESLKEFRDNLNVFSEGSLLNMDWSNVVVAGSAVLTPLLKVPEEYAESKRSLREYYHQKLAPASDIDLFIHGIEEPEEAIKKMEQIERTIKDNILWETTTLRTRNTITIVSQYPNRHVQIVLRLYKSPSQILTGFDVNCSCFAYDGTNVLANPRALGACMTQCNDIDLTRRSPSYENRLSKYSHRGFEVYCDFLDRSRIDPTIFERSFQKTVGLARLLVLEVLPSPEDRESYVIQRRQEMGRPQKEYTTGTPKDEKDLKQRVNDEVAEWDFEDISSYQKFSIPYGEKYNAKRIEKLFYKKDLLLNAEWNPMNKPPHREVALHRHPVFFGNMKDIVVDCCGFCPEPADDEERKIYEEESQIYVSGPITFLHDDPGRQEIGSFYPLGPEDYMDMAYVGSTELLCQAIVEGDVEYVKNWVSQEGVDVNCRDFCGRTPLHLACISAGTVVEVIQVLVDAGARLVARLQDGRTALHLAAASGRLDIVKILLARSLKNQEEKDERDERRAEVEKTVKGEDPQNAPSTQSDGTDLVMGGVGGPGHEGVDEGRGGDEDEDENDDEEEGSYDQMSDAESGDKKTTTTQGFVKVQPPEEPDAFDDEDEEDDDIYDINVVDWDHGMSPLHHAIVSGHEHVVEALVSQYGADCLLPMKKYTHNQSEGKKASDAILTLALPLKIRDVEKRASMTACLLKLGASSAQANSFNNTSAFHYAVLATDLDVLDQMFELDKPGVMSVIDNIAGKRHGRHMTPSQTPLISALINYEKEEFKKMAHYLLDHGAKGRVDLESYVYHLHAEDKKQDSTRQQLTFGGDVMQPIEIAVHLGAYDVITKLVSAGADVSQIIKQTYTEHRWSGTLPVFGKTVLEYLRDKIEQCKKFLENYRDPKQTRWRERIIFGPEVLDDIEPGTYRRYLAEIHLVETNEARKAHNEKGPGKQDDKQIYASQAHKAAVEELLQSYEKTESLLLSLGAKTYHELLPEKKDLAMKEEANRNRENRGIFGSNSPDTWEIERLGREEEEYKKDCIFMPLNQVEAPYLGEGDVQAGYRRLFEAIWRGTPEDAAIVKELTLGPSGEGENKLPALRMAVVDTFGHSTLFVALRNRNWEMAKLIMAIIQEQYEIPEGESAGKRYVLGSDEDGDEDEIRSTEGDNEFTIENIGVRKGLTKCDISPFGYLTADNMFQSRFIDREDHDKLAGTGALNGAPWKWTLLSWAIYKDDMELFRFLLKLADDCEENGANKFMDHSADFSVNPYGTRRGHTRLALTLGRITMLEEIMKTIPFGIPFEELEESDEELQQQKPQFYQGLTVYGTKRKDWASSSYPAYGTESDKKHKPAHVAVSCGNLASIKWLLSERPYECLKEFMIANPNHIRAKILKKQGDGLGFMLQKGLGVETSLLPFLAVKGWFEKYPMETFRFLLSRPGAIEARTNNSLNLALYAVSLTARRTDLVPVLEELLKPEYDADFFARDGKGCNVLHYALSADEIKNMKKVLQMIPKEVHEVGWTQRSLGQSQTPLATWLKRTGGQKLDTLRLILKYSKGRDLGIADVEGNLPLHWAYQCGLPGVLSIFTEMAPQYTRYENANGRTPMEIATSLFLSDVYCNPPEGLPYSWQLRWTAVDRQIYEFYPPTKQDSSTPESPKSMDINQMDEEEEPKDGVTWKVDTTDLVKTYELGVSYLEKYPGKRKLISLNDANELAKRVATMKTKKNEEEDEFDGGDILSFW</sequence>
<dbReference type="InterPro" id="IPR036770">
    <property type="entry name" value="Ankyrin_rpt-contain_sf"/>
</dbReference>
<protein>
    <submittedName>
        <fullName evidence="5">Ankyrin</fullName>
    </submittedName>
</protein>
<reference evidence="5 6" key="1">
    <citation type="journal article" date="2018" name="Nat. Ecol. Evol.">
        <title>Pezizomycetes genomes reveal the molecular basis of ectomycorrhizal truffle lifestyle.</title>
        <authorList>
            <person name="Murat C."/>
            <person name="Payen T."/>
            <person name="Noel B."/>
            <person name="Kuo A."/>
            <person name="Morin E."/>
            <person name="Chen J."/>
            <person name="Kohler A."/>
            <person name="Krizsan K."/>
            <person name="Balestrini R."/>
            <person name="Da Silva C."/>
            <person name="Montanini B."/>
            <person name="Hainaut M."/>
            <person name="Levati E."/>
            <person name="Barry K.W."/>
            <person name="Belfiori B."/>
            <person name="Cichocki N."/>
            <person name="Clum A."/>
            <person name="Dockter R.B."/>
            <person name="Fauchery L."/>
            <person name="Guy J."/>
            <person name="Iotti M."/>
            <person name="Le Tacon F."/>
            <person name="Lindquist E.A."/>
            <person name="Lipzen A."/>
            <person name="Malagnac F."/>
            <person name="Mello A."/>
            <person name="Molinier V."/>
            <person name="Miyauchi S."/>
            <person name="Poulain J."/>
            <person name="Riccioni C."/>
            <person name="Rubini A."/>
            <person name="Sitrit Y."/>
            <person name="Splivallo R."/>
            <person name="Traeger S."/>
            <person name="Wang M."/>
            <person name="Zifcakova L."/>
            <person name="Wipf D."/>
            <person name="Zambonelli A."/>
            <person name="Paolocci F."/>
            <person name="Nowrousian M."/>
            <person name="Ottonello S."/>
            <person name="Baldrian P."/>
            <person name="Spatafora J.W."/>
            <person name="Henrissat B."/>
            <person name="Nagy L.G."/>
            <person name="Aury J.M."/>
            <person name="Wincker P."/>
            <person name="Grigoriev I.V."/>
            <person name="Bonfante P."/>
            <person name="Martin F.M."/>
        </authorList>
    </citation>
    <scope>NUCLEOTIDE SEQUENCE [LARGE SCALE GENOMIC DNA]</scope>
    <source>
        <strain evidence="5 6">CCBAS932</strain>
    </source>
</reference>
<organism evidence="5 6">
    <name type="scientific">Morchella conica CCBAS932</name>
    <dbReference type="NCBI Taxonomy" id="1392247"/>
    <lineage>
        <taxon>Eukaryota</taxon>
        <taxon>Fungi</taxon>
        <taxon>Dikarya</taxon>
        <taxon>Ascomycota</taxon>
        <taxon>Pezizomycotina</taxon>
        <taxon>Pezizomycetes</taxon>
        <taxon>Pezizales</taxon>
        <taxon>Morchellaceae</taxon>
        <taxon>Morchella</taxon>
    </lineage>
</organism>
<feature type="compositionally biased region" description="Acidic residues" evidence="4">
    <location>
        <begin position="704"/>
        <end position="717"/>
    </location>
</feature>
<evidence type="ECO:0000313" key="6">
    <source>
        <dbReference type="Proteomes" id="UP000277580"/>
    </source>
</evidence>
<dbReference type="PROSITE" id="PS50088">
    <property type="entry name" value="ANK_REPEAT"/>
    <property type="match status" value="3"/>
</dbReference>
<dbReference type="Gene3D" id="1.25.40.20">
    <property type="entry name" value="Ankyrin repeat-containing domain"/>
    <property type="match status" value="4"/>
</dbReference>
<dbReference type="PRINTS" id="PR01415">
    <property type="entry name" value="ANKYRIN"/>
</dbReference>
<dbReference type="PANTHER" id="PTHR24198">
    <property type="entry name" value="ANKYRIN REPEAT AND PROTEIN KINASE DOMAIN-CONTAINING PROTEIN"/>
    <property type="match status" value="1"/>
</dbReference>
<dbReference type="Pfam" id="PF00023">
    <property type="entry name" value="Ank"/>
    <property type="match status" value="1"/>
</dbReference>
<evidence type="ECO:0000256" key="3">
    <source>
        <dbReference type="PROSITE-ProRule" id="PRU00023"/>
    </source>
</evidence>
<keyword evidence="6" id="KW-1185">Reference proteome</keyword>
<evidence type="ECO:0000256" key="4">
    <source>
        <dbReference type="SAM" id="MobiDB-lite"/>
    </source>
</evidence>
<evidence type="ECO:0000256" key="2">
    <source>
        <dbReference type="ARBA" id="ARBA00023043"/>
    </source>
</evidence>
<dbReference type="InterPro" id="IPR002110">
    <property type="entry name" value="Ankyrin_rpt"/>
</dbReference>
<dbReference type="SUPFAM" id="SSF48403">
    <property type="entry name" value="Ankyrin repeat"/>
    <property type="match status" value="2"/>
</dbReference>
<dbReference type="SMART" id="SM00248">
    <property type="entry name" value="ANK"/>
    <property type="match status" value="11"/>
</dbReference>
<dbReference type="STRING" id="1392247.A0A3N4L9C8"/>